<dbReference type="InterPro" id="IPR025476">
    <property type="entry name" value="Helitron_helicase-like"/>
</dbReference>
<reference evidence="2" key="1">
    <citation type="submission" date="2023-02" db="EMBL/GenBank/DDBJ databases">
        <title>Genome of toxic invasive species Heracleum sosnowskyi carries increased number of genes despite the absence of recent whole-genome duplications.</title>
        <authorList>
            <person name="Schelkunov M."/>
            <person name="Shtratnikova V."/>
            <person name="Makarenko M."/>
            <person name="Klepikova A."/>
            <person name="Omelchenko D."/>
            <person name="Novikova G."/>
            <person name="Obukhova E."/>
            <person name="Bogdanov V."/>
            <person name="Penin A."/>
            <person name="Logacheva M."/>
        </authorList>
    </citation>
    <scope>NUCLEOTIDE SEQUENCE</scope>
    <source>
        <strain evidence="2">Hsosn_3</strain>
        <tissue evidence="2">Leaf</tissue>
    </source>
</reference>
<feature type="domain" description="Helitron helicase-like" evidence="1">
    <location>
        <begin position="73"/>
        <end position="110"/>
    </location>
</feature>
<dbReference type="EMBL" id="JAUIZM010000009">
    <property type="protein sequence ID" value="KAK1365477.1"/>
    <property type="molecule type" value="Genomic_DNA"/>
</dbReference>
<keyword evidence="3" id="KW-1185">Reference proteome</keyword>
<sequence length="142" mass="16150">MYDGQEAIEHHINFSRNNSVLDPAIVATLQEMFTRDNALVGIFKQLRERYPPSEQIPVRLRLLERRSTDGRFLDAMMSDLTKENVLGRVLAVVYTIEFQKCGLPHAHIVLWLAEGETREGQSSAARSTLTLGMLYPTIADYL</sequence>
<accession>A0AAD8MAD4</accession>
<organism evidence="2 3">
    <name type="scientific">Heracleum sosnowskyi</name>
    <dbReference type="NCBI Taxonomy" id="360622"/>
    <lineage>
        <taxon>Eukaryota</taxon>
        <taxon>Viridiplantae</taxon>
        <taxon>Streptophyta</taxon>
        <taxon>Embryophyta</taxon>
        <taxon>Tracheophyta</taxon>
        <taxon>Spermatophyta</taxon>
        <taxon>Magnoliopsida</taxon>
        <taxon>eudicotyledons</taxon>
        <taxon>Gunneridae</taxon>
        <taxon>Pentapetalae</taxon>
        <taxon>asterids</taxon>
        <taxon>campanulids</taxon>
        <taxon>Apiales</taxon>
        <taxon>Apiaceae</taxon>
        <taxon>Apioideae</taxon>
        <taxon>apioid superclade</taxon>
        <taxon>Tordylieae</taxon>
        <taxon>Tordyliinae</taxon>
        <taxon>Heracleum</taxon>
    </lineage>
</organism>
<comment type="caution">
    <text evidence="2">The sequence shown here is derived from an EMBL/GenBank/DDBJ whole genome shotgun (WGS) entry which is preliminary data.</text>
</comment>
<dbReference type="AlphaFoldDB" id="A0AAD8MAD4"/>
<dbReference type="Proteomes" id="UP001237642">
    <property type="component" value="Unassembled WGS sequence"/>
</dbReference>
<gene>
    <name evidence="2" type="ORF">POM88_041038</name>
</gene>
<dbReference type="Pfam" id="PF14214">
    <property type="entry name" value="Helitron_like_N"/>
    <property type="match status" value="1"/>
</dbReference>
<evidence type="ECO:0000313" key="3">
    <source>
        <dbReference type="Proteomes" id="UP001237642"/>
    </source>
</evidence>
<evidence type="ECO:0000313" key="2">
    <source>
        <dbReference type="EMBL" id="KAK1365477.1"/>
    </source>
</evidence>
<name>A0AAD8MAD4_9APIA</name>
<reference evidence="2" key="2">
    <citation type="submission" date="2023-05" db="EMBL/GenBank/DDBJ databases">
        <authorList>
            <person name="Schelkunov M.I."/>
        </authorList>
    </citation>
    <scope>NUCLEOTIDE SEQUENCE</scope>
    <source>
        <strain evidence="2">Hsosn_3</strain>
        <tissue evidence="2">Leaf</tissue>
    </source>
</reference>
<proteinExistence type="predicted"/>
<protein>
    <recommendedName>
        <fullName evidence="1">Helitron helicase-like domain-containing protein</fullName>
    </recommendedName>
</protein>
<evidence type="ECO:0000259" key="1">
    <source>
        <dbReference type="Pfam" id="PF14214"/>
    </source>
</evidence>